<sequence length="405" mass="45790">MSKATNHIYVKYFAAFALCSFMGNPASSESNKLDYWIESLVYEIKQNTVFEKSEHTHPKILEETAKLAGFENTEDFLNIARSGYEISKKQIEIWDVSAVNENILQGSAENWDWALVPILSRAKMVQSGDMLPDSCNVHLFFWNPKGWYRTSISGQTSKIATVSAIPELRKAVYSTPPTCLVSSTSDAGQQSPVNDDEINKKKELYEIIYGNYPTNCTPKFLVQKNSCIVEHISFCSNDTIFITQDKEGSAEKVNYTYSSDGKIQMLWGSYQGYPVWVDIPIEEQNGFIPIAALKENRDGSLTERRRFLAPISNDDLEYTLKAEFSSGESLILDGVKLLSVTGEYTYNYPDKITNMTEGFFIMTDYNVIIEGTKSIGPVRDETPREILRTSQATSRDEAGKYQCRD</sequence>
<protein>
    <submittedName>
        <fullName evidence="2">Uncharacterized protein</fullName>
    </submittedName>
</protein>
<comment type="caution">
    <text evidence="2">The sequence shown here is derived from an EMBL/GenBank/DDBJ whole genome shotgun (WGS) entry which is preliminary data.</text>
</comment>
<proteinExistence type="predicted"/>
<name>A0A547Q7I8_9RHOB</name>
<feature type="compositionally biased region" description="Basic and acidic residues" evidence="1">
    <location>
        <begin position="394"/>
        <end position="405"/>
    </location>
</feature>
<evidence type="ECO:0000313" key="2">
    <source>
        <dbReference type="EMBL" id="TRD22348.1"/>
    </source>
</evidence>
<keyword evidence="3" id="KW-1185">Reference proteome</keyword>
<gene>
    <name evidence="2" type="ORF">FEV53_04620</name>
</gene>
<dbReference type="EMBL" id="VFSV01000006">
    <property type="protein sequence ID" value="TRD22348.1"/>
    <property type="molecule type" value="Genomic_DNA"/>
</dbReference>
<dbReference type="RefSeq" id="WP_142833650.1">
    <property type="nucleotide sequence ID" value="NZ_VFSV01000006.1"/>
</dbReference>
<feature type="region of interest" description="Disordered" evidence="1">
    <location>
        <begin position="379"/>
        <end position="405"/>
    </location>
</feature>
<dbReference type="AlphaFoldDB" id="A0A547Q7I8"/>
<organism evidence="2 3">
    <name type="scientific">Palleronia caenipelagi</name>
    <dbReference type="NCBI Taxonomy" id="2489174"/>
    <lineage>
        <taxon>Bacteria</taxon>
        <taxon>Pseudomonadati</taxon>
        <taxon>Pseudomonadota</taxon>
        <taxon>Alphaproteobacteria</taxon>
        <taxon>Rhodobacterales</taxon>
        <taxon>Roseobacteraceae</taxon>
        <taxon>Palleronia</taxon>
    </lineage>
</organism>
<dbReference type="Proteomes" id="UP000318590">
    <property type="component" value="Unassembled WGS sequence"/>
</dbReference>
<evidence type="ECO:0000313" key="3">
    <source>
        <dbReference type="Proteomes" id="UP000318590"/>
    </source>
</evidence>
<reference evidence="2 3" key="1">
    <citation type="submission" date="2019-06" db="EMBL/GenBank/DDBJ databases">
        <title>Paenimaribius caenipelagi gen. nov., sp. nov., isolated from a tidal flat.</title>
        <authorList>
            <person name="Yoon J.-H."/>
        </authorList>
    </citation>
    <scope>NUCLEOTIDE SEQUENCE [LARGE SCALE GENOMIC DNA]</scope>
    <source>
        <strain evidence="2 3">JBTF-M29</strain>
    </source>
</reference>
<accession>A0A547Q7I8</accession>
<evidence type="ECO:0000256" key="1">
    <source>
        <dbReference type="SAM" id="MobiDB-lite"/>
    </source>
</evidence>